<dbReference type="PROSITE" id="PS00018">
    <property type="entry name" value="EF_HAND_1"/>
    <property type="match status" value="1"/>
</dbReference>
<dbReference type="Pfam" id="PF24674">
    <property type="entry name" value="MACPF_SNTX"/>
    <property type="match status" value="2"/>
</dbReference>
<dbReference type="PRINTS" id="PR00450">
    <property type="entry name" value="RECOVERIN"/>
</dbReference>
<organism evidence="3 4">
    <name type="scientific">Adineta steineri</name>
    <dbReference type="NCBI Taxonomy" id="433720"/>
    <lineage>
        <taxon>Eukaryota</taxon>
        <taxon>Metazoa</taxon>
        <taxon>Spiralia</taxon>
        <taxon>Gnathifera</taxon>
        <taxon>Rotifera</taxon>
        <taxon>Eurotatoria</taxon>
        <taxon>Bdelloidea</taxon>
        <taxon>Adinetida</taxon>
        <taxon>Adinetidae</taxon>
        <taxon>Adineta</taxon>
    </lineage>
</organism>
<sequence length="1336" mass="154171">MNSSSLIERQAIGRFKDLGSLYDVRKDEFQMERLFDTLPESYIETNDCPSINYWFDYHDSEKETLDKLNIEANLKLSLMAGVVSVGGSAKYLTQTKINNHTVRGTFIYQIKTKHQRLSVSMEKLCEYFSTSAFENPNATHAVVEIIWGANIAATFEQIAENSDEKEQIEGMLKASFANVEIGIKGKADLNCNKQEKLDVTSLKIFFSGDALTNKCPQTIEGIMSVCEDVPNLIKSTNNGKGIQLIYTLCSLEQIAKIAKVKNNISSLIQDVSRKIINRVVDIFEVMNDQKKKLNDFLHDIKPWKKYLPHQWIVLIETKISNFNDEELELKSEISKLLFAIRSNEPKETELIKLIQGFSEHPCSSIETEKFLKKNKNIKTKINNLQTISSNKNELLEEIDSIEDYIQDFDDNEIYLLHIYNENVKFWVIDYDLQSHLVKEPAKSVIYYYLRNGSIDSCDVLKDSLSELSRKQISSISKENPNLTERDLKNKFQEFINIYPDGELAKEGFIREMKKNFPEGDPTEFCKLAFETIYKDKSGKINFSEFMTAVAITNSSDPEIRLHLIFSVCDYDHIKTIGVRHIVKYIETIQELNNASLSINTPEAKSIAEQIMKIRNKNKDGIVTENEFIECSKKSKKIARAFLPNLTETEIINFIYRNNISLTLLSQMLTNGNILPIIMNPNGLIERHAIGRFKDLGSLYDIRKDEFQMERLFKDTLSESYIETNDCPSLNYWFDYHDSEKQTLDKLNVEANLKLSLMAGFVHAEGSVKYLTQTKRNSHTVRGTFIYQVKTKHQRLSVSMEKLCKYFSSYAFENPSATHVVVGITWGANVAATFEQIVENSDEKERIEGMLQANFANLKINSDGKANVNCDKQEKLDVKSLKIYFSGDALASKCPQTIEDVMRVCEDVPNLIKETNNGKGIQLIYTLCSLEQIAKITKIKNNITRLIQDVSSEIINGLENIFEEMNNQQKKLNDFLYDIQPWKKYLPRQWMVLIETKISNFNHEALELKGEISKLLVAIRSNEHKEPEMIKLIEGFSEHPCSSIETEKFLENNKNIKNKINNLQRINPNKNELLEKIHSIEDYIEDYIEDNDIYLLHICEEWLNQNKKNSFKQIKYFNNLKNNEKDNKNVKFWVIDYDLQPHLVKEPAKSVIYYYSRNGSIESRDVLKDSLSELSRKQIDLILKENPNLAERDLKTRFQEFINVYPDDELSKEDFIKELKKLFPEGDPKEFCKLAFETIDKDKSGKINFSEFMTAVAVTNSSDSETRLRLIFSVCDYDHSKTIGVGHIVKFIETIQELNNGSSSVNTIEAKSIAEQIMKICNKNRDGVVVENEFIEW</sequence>
<keyword evidence="1" id="KW-0106">Calcium</keyword>
<dbReference type="Pfam" id="PF13202">
    <property type="entry name" value="EF-hand_5"/>
    <property type="match status" value="1"/>
</dbReference>
<dbReference type="Gene3D" id="1.10.238.10">
    <property type="entry name" value="EF-hand"/>
    <property type="match status" value="2"/>
</dbReference>
<feature type="domain" description="EF-hand" evidence="2">
    <location>
        <begin position="520"/>
        <end position="555"/>
    </location>
</feature>
<dbReference type="InterPro" id="IPR056072">
    <property type="entry name" value="SNTX_MACPF/CDC-like_dom"/>
</dbReference>
<dbReference type="GO" id="GO:0005509">
    <property type="term" value="F:calcium ion binding"/>
    <property type="evidence" value="ECO:0007669"/>
    <property type="project" value="InterPro"/>
</dbReference>
<dbReference type="CDD" id="cd00051">
    <property type="entry name" value="EFh"/>
    <property type="match status" value="1"/>
</dbReference>
<protein>
    <recommendedName>
        <fullName evidence="2">EF-hand domain-containing protein</fullName>
    </recommendedName>
</protein>
<evidence type="ECO:0000256" key="1">
    <source>
        <dbReference type="ARBA" id="ARBA00022837"/>
    </source>
</evidence>
<dbReference type="InterPro" id="IPR018247">
    <property type="entry name" value="EF_Hand_1_Ca_BS"/>
</dbReference>
<dbReference type="EMBL" id="CAJNOG010000009">
    <property type="protein sequence ID" value="CAF0742200.1"/>
    <property type="molecule type" value="Genomic_DNA"/>
</dbReference>
<dbReference type="PANTHER" id="PTHR31594">
    <property type="entry name" value="AIG1-TYPE G DOMAIN-CONTAINING PROTEIN"/>
    <property type="match status" value="1"/>
</dbReference>
<evidence type="ECO:0000313" key="3">
    <source>
        <dbReference type="EMBL" id="CAF0742200.1"/>
    </source>
</evidence>
<proteinExistence type="predicted"/>
<comment type="caution">
    <text evidence="3">The sequence shown here is derived from an EMBL/GenBank/DDBJ whole genome shotgun (WGS) entry which is preliminary data.</text>
</comment>
<feature type="domain" description="EF-hand" evidence="2">
    <location>
        <begin position="1226"/>
        <end position="1261"/>
    </location>
</feature>
<dbReference type="InterPro" id="IPR002048">
    <property type="entry name" value="EF_hand_dom"/>
</dbReference>
<evidence type="ECO:0000259" key="2">
    <source>
        <dbReference type="PROSITE" id="PS50222"/>
    </source>
</evidence>
<dbReference type="PROSITE" id="PS50222">
    <property type="entry name" value="EF_HAND_2"/>
    <property type="match status" value="3"/>
</dbReference>
<gene>
    <name evidence="3" type="ORF">JYZ213_LOCUS1950</name>
</gene>
<dbReference type="SUPFAM" id="SSF47473">
    <property type="entry name" value="EF-hand"/>
    <property type="match status" value="2"/>
</dbReference>
<dbReference type="SMART" id="SM00054">
    <property type="entry name" value="EFh"/>
    <property type="match status" value="4"/>
</dbReference>
<accession>A0A813NSV7</accession>
<reference evidence="3" key="1">
    <citation type="submission" date="2021-02" db="EMBL/GenBank/DDBJ databases">
        <authorList>
            <person name="Nowell W R."/>
        </authorList>
    </citation>
    <scope>NUCLEOTIDE SEQUENCE</scope>
</reference>
<name>A0A813NSV7_9BILA</name>
<dbReference type="PANTHER" id="PTHR31594:SF14">
    <property type="entry name" value="FIBRONECTIN TYPE-III DOMAIN-CONTAINING PROTEIN"/>
    <property type="match status" value="1"/>
</dbReference>
<dbReference type="InterPro" id="IPR052090">
    <property type="entry name" value="Cytolytic_pore-forming_toxin"/>
</dbReference>
<dbReference type="InterPro" id="IPR011992">
    <property type="entry name" value="EF-hand-dom_pair"/>
</dbReference>
<dbReference type="Proteomes" id="UP000663845">
    <property type="component" value="Unassembled WGS sequence"/>
</dbReference>
<evidence type="ECO:0000313" key="4">
    <source>
        <dbReference type="Proteomes" id="UP000663845"/>
    </source>
</evidence>
<feature type="domain" description="EF-hand" evidence="2">
    <location>
        <begin position="602"/>
        <end position="637"/>
    </location>
</feature>